<evidence type="ECO:0000313" key="1">
    <source>
        <dbReference type="EMBL" id="CCD03196.1"/>
    </source>
</evidence>
<dbReference type="Proteomes" id="UP000007319">
    <property type="component" value="Plasmid AZOBR_p4"/>
</dbReference>
<dbReference type="EMBL" id="HE577331">
    <property type="protein sequence ID" value="CCD03196.1"/>
    <property type="molecule type" value="Genomic_DNA"/>
</dbReference>
<name>A0A9P1NRZ3_9PROT</name>
<protein>
    <submittedName>
        <fullName evidence="1">Uncharacterized protein</fullName>
    </submittedName>
</protein>
<accession>A0A9P1NRZ3</accession>
<dbReference type="KEGG" id="abs:AZOBR_p420008"/>
<sequence>MFFRAAALVLSDERAASVVHVRATSRCASYINISAFEASTKRRPESVTPKCRKPGVD</sequence>
<keyword evidence="2" id="KW-1185">Reference proteome</keyword>
<keyword evidence="1" id="KW-0614">Plasmid</keyword>
<dbReference type="AlphaFoldDB" id="A0A9P1NRZ3"/>
<geneLocation type="plasmid" evidence="1 2">
    <name>AZOBR_p4</name>
</geneLocation>
<reference evidence="1 2" key="1">
    <citation type="journal article" date="2011" name="PLoS Genet.">
        <title>Azospirillum genomes reveal transition of bacteria from aquatic to terrestrial environments.</title>
        <authorList>
            <person name="Wisniewski-Dye F."/>
            <person name="Borziak K."/>
            <person name="Khalsa-Moyers G."/>
            <person name="Alexandre G."/>
            <person name="Sukharnikov L.O."/>
            <person name="Wuichet K."/>
            <person name="Hurst G.B."/>
            <person name="McDonald W.H."/>
            <person name="Robertson J.S."/>
            <person name="Barbe V."/>
            <person name="Calteau A."/>
            <person name="Rouy Z."/>
            <person name="Mangenot S."/>
            <person name="Prigent-Combaret C."/>
            <person name="Normand P."/>
            <person name="Boyer M."/>
            <person name="Siguier P."/>
            <person name="Dessaux Y."/>
            <person name="Elmerich C."/>
            <person name="Condemine G."/>
            <person name="Krishnen G."/>
            <person name="Kennedy I."/>
            <person name="Paterson A.H."/>
            <person name="Gonzalez V."/>
            <person name="Mavingui P."/>
            <person name="Zhulin I.B."/>
        </authorList>
    </citation>
    <scope>NUCLEOTIDE SEQUENCE [LARGE SCALE GENOMIC DNA]</scope>
    <source>
        <strain evidence="1 2">Sp245</strain>
    </source>
</reference>
<proteinExistence type="predicted"/>
<gene>
    <name evidence="1" type="ORF">AZOBR_p420008</name>
</gene>
<organism evidence="1 2">
    <name type="scientific">Azospirillum baldaniorum</name>
    <dbReference type="NCBI Taxonomy" id="1064539"/>
    <lineage>
        <taxon>Bacteria</taxon>
        <taxon>Pseudomonadati</taxon>
        <taxon>Pseudomonadota</taxon>
        <taxon>Alphaproteobacteria</taxon>
        <taxon>Rhodospirillales</taxon>
        <taxon>Azospirillaceae</taxon>
        <taxon>Azospirillum</taxon>
    </lineage>
</organism>
<evidence type="ECO:0000313" key="2">
    <source>
        <dbReference type="Proteomes" id="UP000007319"/>
    </source>
</evidence>